<keyword evidence="6" id="KW-0472">Membrane</keyword>
<dbReference type="InterPro" id="IPR044862">
    <property type="entry name" value="Pro_4_hyd_alph_FE2OG_OXY"/>
</dbReference>
<dbReference type="KEGG" id="vg:80518255"/>
<dbReference type="EMBL" id="KY523104">
    <property type="protein sequence ID" value="QKU34839.1"/>
    <property type="molecule type" value="Genomic_DNA"/>
</dbReference>
<dbReference type="PANTHER" id="PTHR10869:SF246">
    <property type="entry name" value="TRANSMEMBRANE PROLYL 4-HYDROXYLASE"/>
    <property type="match status" value="1"/>
</dbReference>
<evidence type="ECO:0000256" key="3">
    <source>
        <dbReference type="ARBA" id="ARBA00022964"/>
    </source>
</evidence>
<evidence type="ECO:0000256" key="2">
    <source>
        <dbReference type="ARBA" id="ARBA00022723"/>
    </source>
</evidence>
<reference evidence="8" key="2">
    <citation type="journal article" date="2018" name="Nat. Commun.">
        <title>Tailed giant Tupanvirus possesses the most complete translational apparatus of the known virosphere.</title>
        <authorList>
            <person name="Abrahao J."/>
            <person name="Silva L."/>
            <person name="Silva L.S."/>
            <person name="Khalil J.Y.B."/>
            <person name="Rodrigues R."/>
            <person name="Arantes T."/>
            <person name="Assis F."/>
            <person name="Boratto P."/>
            <person name="Andrade M."/>
            <person name="Kroon E.G."/>
            <person name="Ribeiro B."/>
            <person name="Bergier I."/>
            <person name="Seligmann H."/>
            <person name="Ghigo E."/>
            <person name="Colson P."/>
            <person name="Levasseur A."/>
            <person name="Kroemer G."/>
            <person name="Raoult D."/>
            <person name="La Scola B."/>
        </authorList>
    </citation>
    <scope>NUCLEOTIDE SEQUENCE [LARGE SCALE GENOMIC DNA]</scope>
    <source>
        <strain evidence="8">Soda lake</strain>
    </source>
</reference>
<keyword evidence="5" id="KW-0408">Iron</keyword>
<evidence type="ECO:0000313" key="8">
    <source>
        <dbReference type="EMBL" id="QKU34839.1"/>
    </source>
</evidence>
<protein>
    <recommendedName>
        <fullName evidence="7">Fe2OG dioxygenase domain-containing protein</fullName>
    </recommendedName>
</protein>
<dbReference type="GO" id="GO:0005506">
    <property type="term" value="F:iron ion binding"/>
    <property type="evidence" value="ECO:0007669"/>
    <property type="project" value="InterPro"/>
</dbReference>
<dbReference type="RefSeq" id="YP_010781491.1">
    <property type="nucleotide sequence ID" value="NC_075039.1"/>
</dbReference>
<keyword evidence="4" id="KW-0560">Oxidoreductase</keyword>
<keyword evidence="2" id="KW-0479">Metal-binding</keyword>
<organism evidence="8">
    <name type="scientific">Tupanvirus soda lake</name>
    <dbReference type="NCBI Taxonomy" id="2126985"/>
    <lineage>
        <taxon>Viruses</taxon>
        <taxon>Varidnaviria</taxon>
        <taxon>Bamfordvirae</taxon>
        <taxon>Nucleocytoviricota</taxon>
        <taxon>Megaviricetes</taxon>
        <taxon>Imitervirales</taxon>
        <taxon>Mimiviridae</taxon>
        <taxon>Megamimivirinae</taxon>
        <taxon>Tupanvirus</taxon>
        <taxon>Tupanvirus salinum</taxon>
    </lineage>
</organism>
<dbReference type="SMART" id="SM00702">
    <property type="entry name" value="P4Hc"/>
    <property type="match status" value="1"/>
</dbReference>
<dbReference type="PROSITE" id="PS51471">
    <property type="entry name" value="FE2OG_OXY"/>
    <property type="match status" value="1"/>
</dbReference>
<dbReference type="InterPro" id="IPR006620">
    <property type="entry name" value="Pro_4_hyd_alph"/>
</dbReference>
<dbReference type="Gene3D" id="2.60.120.620">
    <property type="entry name" value="q2cbj1_9rhob like domain"/>
    <property type="match status" value="1"/>
</dbReference>
<evidence type="ECO:0000256" key="4">
    <source>
        <dbReference type="ARBA" id="ARBA00023002"/>
    </source>
</evidence>
<keyword evidence="6" id="KW-0812">Transmembrane</keyword>
<sequence length="240" mass="27758">MNCTVIFVIAIILLVLMVIFMCYQYTKPTGNNQISPFSNLENYKLAYANTNEPYDKPFILQHFITPDQCKKIIEYANDKLFDSEVIGGKHKNIRNSQQCWIPKYSTLVKPMFEKVSKMFGIPIDNAEDLQVVRYLPGQYYNEHHDACCDDNDKCLEFVKKGGQRMLTVLIYLNNEFEEGYTYFKNLNLKVKPPTGDAIVFFPLARGTNKCHPLALHAGMPVTKGEKWVANLWFRESTFKP</sequence>
<dbReference type="Pfam" id="PF13640">
    <property type="entry name" value="2OG-FeII_Oxy_3"/>
    <property type="match status" value="1"/>
</dbReference>
<feature type="domain" description="Fe2OG dioxygenase" evidence="7">
    <location>
        <begin position="125"/>
        <end position="235"/>
    </location>
</feature>
<name>A0A6N1NIT7_9VIRU</name>
<keyword evidence="3" id="KW-0223">Dioxygenase</keyword>
<evidence type="ECO:0000256" key="5">
    <source>
        <dbReference type="ARBA" id="ARBA00023004"/>
    </source>
</evidence>
<evidence type="ECO:0000256" key="6">
    <source>
        <dbReference type="SAM" id="Phobius"/>
    </source>
</evidence>
<evidence type="ECO:0000259" key="7">
    <source>
        <dbReference type="PROSITE" id="PS51471"/>
    </source>
</evidence>
<dbReference type="InterPro" id="IPR045054">
    <property type="entry name" value="P4HA-like"/>
</dbReference>
<comment type="cofactor">
    <cofactor evidence="1">
        <name>L-ascorbate</name>
        <dbReference type="ChEBI" id="CHEBI:38290"/>
    </cofactor>
</comment>
<feature type="transmembrane region" description="Helical" evidence="6">
    <location>
        <begin position="6"/>
        <end position="26"/>
    </location>
</feature>
<accession>A0A6N1NIT7</accession>
<evidence type="ECO:0000256" key="1">
    <source>
        <dbReference type="ARBA" id="ARBA00001961"/>
    </source>
</evidence>
<dbReference type="PANTHER" id="PTHR10869">
    <property type="entry name" value="PROLYL 4-HYDROXYLASE ALPHA SUBUNIT"/>
    <property type="match status" value="1"/>
</dbReference>
<keyword evidence="6" id="KW-1133">Transmembrane helix</keyword>
<dbReference type="GeneID" id="80518255"/>
<reference evidence="8" key="1">
    <citation type="submission" date="2017-01" db="EMBL/GenBank/DDBJ databases">
        <authorList>
            <person name="Assis F.L."/>
            <person name="Abrahao J.S."/>
            <person name="Silva L."/>
            <person name="Khalil J.B."/>
            <person name="Rodrigues R."/>
            <person name="Silva L.S."/>
            <person name="Arantes T."/>
            <person name="Boratto P."/>
            <person name="Andrade M."/>
            <person name="Kroon E.G."/>
            <person name="Ribeiro B."/>
            <person name="Bergier I."/>
            <person name="Seligmann H."/>
            <person name="Ghigo E."/>
            <person name="Colson P."/>
            <person name="Levasseur A."/>
            <person name="Raoult D."/>
            <person name="Scola B.L."/>
        </authorList>
    </citation>
    <scope>NUCLEOTIDE SEQUENCE</scope>
    <source>
        <strain evidence="8">Soda lake</strain>
    </source>
</reference>
<dbReference type="GO" id="GO:0004656">
    <property type="term" value="F:procollagen-proline 4-dioxygenase activity"/>
    <property type="evidence" value="ECO:0007669"/>
    <property type="project" value="TreeGrafter"/>
</dbReference>
<dbReference type="GO" id="GO:0031418">
    <property type="term" value="F:L-ascorbic acid binding"/>
    <property type="evidence" value="ECO:0007669"/>
    <property type="project" value="InterPro"/>
</dbReference>
<proteinExistence type="predicted"/>
<dbReference type="InterPro" id="IPR005123">
    <property type="entry name" value="Oxoglu/Fe-dep_dioxygenase_dom"/>
</dbReference>